<protein>
    <submittedName>
        <fullName evidence="2">Uncharacterized protein</fullName>
    </submittedName>
</protein>
<accession>A0ABY7GMQ0</accession>
<evidence type="ECO:0000313" key="3">
    <source>
        <dbReference type="Proteomes" id="UP001162780"/>
    </source>
</evidence>
<keyword evidence="1" id="KW-0472">Membrane</keyword>
<reference evidence="2" key="1">
    <citation type="submission" date="2022-11" db="EMBL/GenBank/DDBJ databases">
        <title>Methylomonas rapida sp. nov., Carotenoid-Producing Obligate Methanotrophs with High Growth Characteristics and Biotechnological Potential.</title>
        <authorList>
            <person name="Tikhonova E.N."/>
            <person name="Suleimanov R.Z."/>
            <person name="Miroshnikov K."/>
            <person name="Oshkin I.Y."/>
            <person name="Belova S.E."/>
            <person name="Danilova O.V."/>
            <person name="Ashikhmin A."/>
            <person name="Konopkin A."/>
            <person name="But S.Y."/>
            <person name="Khmelenina V.N."/>
            <person name="Kuznetsov N."/>
            <person name="Pimenov N.V."/>
            <person name="Dedysh S.N."/>
        </authorList>
    </citation>
    <scope>NUCLEOTIDE SEQUENCE</scope>
    <source>
        <strain evidence="2">MP1</strain>
    </source>
</reference>
<feature type="transmembrane region" description="Helical" evidence="1">
    <location>
        <begin position="34"/>
        <end position="54"/>
    </location>
</feature>
<name>A0ABY7GMQ0_9GAMM</name>
<dbReference type="EMBL" id="CP113517">
    <property type="protein sequence ID" value="WAR45783.1"/>
    <property type="molecule type" value="Genomic_DNA"/>
</dbReference>
<sequence length="205" mass="22632">MPEINLDDANSESRALALLQAVQRHHALVKANRFLLGLVFVLMVAVLAMGLVLMPSQTNWPRSQASQVAMASNALQNPAISAEINTLKSQLFGLVSGSIESKLRSLEENIKRGSVADSLNTIQDLKSDVKVLSAYTHAPQIKAPDAVVNQQLIKEMTDLKDLVYLTFISCGLMIAAVAGVWLRNRYRLTHQNNHTIYLARSRNEQ</sequence>
<feature type="transmembrane region" description="Helical" evidence="1">
    <location>
        <begin position="162"/>
        <end position="182"/>
    </location>
</feature>
<keyword evidence="1" id="KW-1133">Transmembrane helix</keyword>
<keyword evidence="1" id="KW-0812">Transmembrane</keyword>
<keyword evidence="3" id="KW-1185">Reference proteome</keyword>
<dbReference type="Proteomes" id="UP001162780">
    <property type="component" value="Chromosome"/>
</dbReference>
<gene>
    <name evidence="2" type="ORF">NM686_004520</name>
</gene>
<organism evidence="2 3">
    <name type="scientific">Methylomonas rapida</name>
    <dbReference type="NCBI Taxonomy" id="2963939"/>
    <lineage>
        <taxon>Bacteria</taxon>
        <taxon>Pseudomonadati</taxon>
        <taxon>Pseudomonadota</taxon>
        <taxon>Gammaproteobacteria</taxon>
        <taxon>Methylococcales</taxon>
        <taxon>Methylococcaceae</taxon>
        <taxon>Methylomonas</taxon>
    </lineage>
</organism>
<evidence type="ECO:0000256" key="1">
    <source>
        <dbReference type="SAM" id="Phobius"/>
    </source>
</evidence>
<evidence type="ECO:0000313" key="2">
    <source>
        <dbReference type="EMBL" id="WAR45783.1"/>
    </source>
</evidence>
<dbReference type="RefSeq" id="WP_269022439.1">
    <property type="nucleotide sequence ID" value="NZ_CP113517.1"/>
</dbReference>
<proteinExistence type="predicted"/>